<protein>
    <recommendedName>
        <fullName evidence="4">ABC transporter domain-containing protein</fullName>
    </recommendedName>
</protein>
<dbReference type="GO" id="GO:0016887">
    <property type="term" value="F:ATP hydrolysis activity"/>
    <property type="evidence" value="ECO:0007669"/>
    <property type="project" value="InterPro"/>
</dbReference>
<dbReference type="InterPro" id="IPR003593">
    <property type="entry name" value="AAA+_ATPase"/>
</dbReference>
<evidence type="ECO:0000256" key="2">
    <source>
        <dbReference type="ARBA" id="ARBA00022741"/>
    </source>
</evidence>
<evidence type="ECO:0000259" key="4">
    <source>
        <dbReference type="PROSITE" id="PS50893"/>
    </source>
</evidence>
<keyword evidence="1" id="KW-0813">Transport</keyword>
<dbReference type="Pfam" id="PF00005">
    <property type="entry name" value="ABC_tran"/>
    <property type="match status" value="1"/>
</dbReference>
<feature type="domain" description="ABC transporter" evidence="4">
    <location>
        <begin position="8"/>
        <end position="248"/>
    </location>
</feature>
<dbReference type="CDD" id="cd03219">
    <property type="entry name" value="ABC_Mj1267_LivG_branched"/>
    <property type="match status" value="1"/>
</dbReference>
<organism evidence="5">
    <name type="scientific">marine metagenome</name>
    <dbReference type="NCBI Taxonomy" id="408172"/>
    <lineage>
        <taxon>unclassified sequences</taxon>
        <taxon>metagenomes</taxon>
        <taxon>ecological metagenomes</taxon>
    </lineage>
</organism>
<reference evidence="5" key="1">
    <citation type="submission" date="2018-05" db="EMBL/GenBank/DDBJ databases">
        <authorList>
            <person name="Lanie J.A."/>
            <person name="Ng W.-L."/>
            <person name="Kazmierczak K.M."/>
            <person name="Andrzejewski T.M."/>
            <person name="Davidsen T.M."/>
            <person name="Wayne K.J."/>
            <person name="Tettelin H."/>
            <person name="Glass J.I."/>
            <person name="Rusch D."/>
            <person name="Podicherti R."/>
            <person name="Tsui H.-C.T."/>
            <person name="Winkler M.E."/>
        </authorList>
    </citation>
    <scope>NUCLEOTIDE SEQUENCE</scope>
</reference>
<evidence type="ECO:0000256" key="3">
    <source>
        <dbReference type="ARBA" id="ARBA00022840"/>
    </source>
</evidence>
<dbReference type="Gene3D" id="3.40.50.300">
    <property type="entry name" value="P-loop containing nucleotide triphosphate hydrolases"/>
    <property type="match status" value="1"/>
</dbReference>
<dbReference type="InterPro" id="IPR003439">
    <property type="entry name" value="ABC_transporter-like_ATP-bd"/>
</dbReference>
<evidence type="ECO:0000313" key="5">
    <source>
        <dbReference type="EMBL" id="SVA53680.1"/>
    </source>
</evidence>
<dbReference type="PANTHER" id="PTHR45772">
    <property type="entry name" value="CONSERVED COMPONENT OF ABC TRANSPORTER FOR NATURAL AMINO ACIDS-RELATED"/>
    <property type="match status" value="1"/>
</dbReference>
<dbReference type="InterPro" id="IPR027417">
    <property type="entry name" value="P-loop_NTPase"/>
</dbReference>
<dbReference type="GO" id="GO:0042941">
    <property type="term" value="P:D-alanine transmembrane transport"/>
    <property type="evidence" value="ECO:0007669"/>
    <property type="project" value="TreeGrafter"/>
</dbReference>
<accession>A0A381WME2</accession>
<dbReference type="GO" id="GO:0015188">
    <property type="term" value="F:L-isoleucine transmembrane transporter activity"/>
    <property type="evidence" value="ECO:0007669"/>
    <property type="project" value="TreeGrafter"/>
</dbReference>
<dbReference type="GO" id="GO:0015192">
    <property type="term" value="F:L-phenylalanine transmembrane transporter activity"/>
    <property type="evidence" value="ECO:0007669"/>
    <property type="project" value="TreeGrafter"/>
</dbReference>
<dbReference type="GO" id="GO:1903806">
    <property type="term" value="P:L-isoleucine import across plasma membrane"/>
    <property type="evidence" value="ECO:0007669"/>
    <property type="project" value="TreeGrafter"/>
</dbReference>
<dbReference type="SMART" id="SM00382">
    <property type="entry name" value="AAA"/>
    <property type="match status" value="1"/>
</dbReference>
<dbReference type="GO" id="GO:0005524">
    <property type="term" value="F:ATP binding"/>
    <property type="evidence" value="ECO:0007669"/>
    <property type="project" value="UniProtKB-KW"/>
</dbReference>
<keyword evidence="3" id="KW-0067">ATP-binding</keyword>
<feature type="non-terminal residue" evidence="5">
    <location>
        <position position="1"/>
    </location>
</feature>
<name>A0A381WME2_9ZZZZ</name>
<dbReference type="GO" id="GO:0005304">
    <property type="term" value="F:L-valine transmembrane transporter activity"/>
    <property type="evidence" value="ECO:0007669"/>
    <property type="project" value="TreeGrafter"/>
</dbReference>
<dbReference type="EMBL" id="UINC01012271">
    <property type="protein sequence ID" value="SVA53680.1"/>
    <property type="molecule type" value="Genomic_DNA"/>
</dbReference>
<gene>
    <name evidence="5" type="ORF">METZ01_LOCUS106534</name>
</gene>
<dbReference type="PROSITE" id="PS50893">
    <property type="entry name" value="ABC_TRANSPORTER_2"/>
    <property type="match status" value="1"/>
</dbReference>
<keyword evidence="2" id="KW-0547">Nucleotide-binding</keyword>
<dbReference type="InterPro" id="IPR051120">
    <property type="entry name" value="ABC_AA/LPS_Transport"/>
</dbReference>
<dbReference type="AlphaFoldDB" id="A0A381WME2"/>
<dbReference type="GO" id="GO:0005886">
    <property type="term" value="C:plasma membrane"/>
    <property type="evidence" value="ECO:0007669"/>
    <property type="project" value="TreeGrafter"/>
</dbReference>
<dbReference type="GO" id="GO:0015808">
    <property type="term" value="P:L-alanine transport"/>
    <property type="evidence" value="ECO:0007669"/>
    <property type="project" value="TreeGrafter"/>
</dbReference>
<dbReference type="GO" id="GO:1903805">
    <property type="term" value="P:L-valine import across plasma membrane"/>
    <property type="evidence" value="ECO:0007669"/>
    <property type="project" value="TreeGrafter"/>
</dbReference>
<proteinExistence type="predicted"/>
<evidence type="ECO:0000256" key="1">
    <source>
        <dbReference type="ARBA" id="ARBA00022448"/>
    </source>
</evidence>
<sequence length="262" mass="28534">VVKHKPLLSCRGVYKYFGAMAAVNNLSFDVQSGEIFGISGPNGAGKTTLFEVISGLDPADEGSILFDDEDITRRLPQKICQSGLARVFQSNACFDSLTVRENIAVGAVYGSATGPVVPLRFRSKTRERIERILDEVGLSDKGDEIASNLPVLDRKRLMFASALSSEPKLLLLDEPVGGLNPKEMESMISLVSAVTKQGITVILIEHVMRFMVQLATRILIMHHGEEIFVGSPKDLPQDKKVAEVYLGEAATKGLAKFLESRA</sequence>
<dbReference type="PANTHER" id="PTHR45772:SF7">
    <property type="entry name" value="AMINO ACID ABC TRANSPORTER ATP-BINDING PROTEIN"/>
    <property type="match status" value="1"/>
</dbReference>
<dbReference type="SUPFAM" id="SSF52540">
    <property type="entry name" value="P-loop containing nucleoside triphosphate hydrolases"/>
    <property type="match status" value="1"/>
</dbReference>